<proteinExistence type="predicted"/>
<dbReference type="AlphaFoldDB" id="A0A7S0IKD1"/>
<feature type="compositionally biased region" description="Basic and acidic residues" evidence="2">
    <location>
        <begin position="167"/>
        <end position="179"/>
    </location>
</feature>
<feature type="coiled-coil region" evidence="1">
    <location>
        <begin position="86"/>
        <end position="127"/>
    </location>
</feature>
<name>A0A7S0IKD1_9EUKA</name>
<feature type="region of interest" description="Disordered" evidence="2">
    <location>
        <begin position="166"/>
        <end position="195"/>
    </location>
</feature>
<gene>
    <name evidence="3" type="ORF">CLEP1334_LOCUS1131</name>
</gene>
<dbReference type="EMBL" id="HBER01002115">
    <property type="protein sequence ID" value="CAD8524529.1"/>
    <property type="molecule type" value="Transcribed_RNA"/>
</dbReference>
<reference evidence="3" key="1">
    <citation type="submission" date="2021-01" db="EMBL/GenBank/DDBJ databases">
        <authorList>
            <person name="Corre E."/>
            <person name="Pelletier E."/>
            <person name="Niang G."/>
            <person name="Scheremetjew M."/>
            <person name="Finn R."/>
            <person name="Kale V."/>
            <person name="Holt S."/>
            <person name="Cochrane G."/>
            <person name="Meng A."/>
            <person name="Brown T."/>
            <person name="Cohen L."/>
        </authorList>
    </citation>
    <scope>NUCLEOTIDE SEQUENCE</scope>
    <source>
        <strain evidence="3">RCC1130</strain>
    </source>
</reference>
<accession>A0A7S0IKD1</accession>
<sequence length="243" mass="26748">MLLSCSLQHHVERCSFTSQGGTARREAASRAFHIPPLSLSPALKAGGRLCIRRPGLTWAMSWDCTETCCAKTADVQQLQRTQSLIISRLEHENAKLRAELQHRREQLQSAASRISGLRARLHELTHEQSMAEMAAKPWRSSSSDHRATIVPIPMPMRGGLLLSKTTQMHERDAEERGVGEVEPLSAAQTSSLPGCATGKEVAQSVDVHSRLREFEARFGSKRACAGTDLPRACFGRQAADETI</sequence>
<evidence type="ECO:0000256" key="2">
    <source>
        <dbReference type="SAM" id="MobiDB-lite"/>
    </source>
</evidence>
<keyword evidence="1" id="KW-0175">Coiled coil</keyword>
<protein>
    <submittedName>
        <fullName evidence="3">Uncharacterized protein</fullName>
    </submittedName>
</protein>
<organism evidence="3">
    <name type="scientific">Calcidiscus leptoporus</name>
    <dbReference type="NCBI Taxonomy" id="127549"/>
    <lineage>
        <taxon>Eukaryota</taxon>
        <taxon>Haptista</taxon>
        <taxon>Haptophyta</taxon>
        <taxon>Prymnesiophyceae</taxon>
        <taxon>Coccolithales</taxon>
        <taxon>Calcidiscaceae</taxon>
        <taxon>Calcidiscus</taxon>
    </lineage>
</organism>
<evidence type="ECO:0000256" key="1">
    <source>
        <dbReference type="SAM" id="Coils"/>
    </source>
</evidence>
<evidence type="ECO:0000313" key="3">
    <source>
        <dbReference type="EMBL" id="CAD8524529.1"/>
    </source>
</evidence>